<sequence>MLRDWHRVSSYAAATASLAPLFRGKVVMDVGAGSGILSFFAAAAGAASVLAVEGSRGAAALLQRQLQHNERLGRVAPGVVRVFCCRVEELSVHPDFPLELLQGVDIIVSEWMGFFLLHEGMLQSLLFARDMFLKPQSGLLLPCAARILVSLCSCSEVHDQQVGFLDDYCGFSFLPLQRQLLQQHAQTPLVLQLPPKACCCTPPAIVAELDLYTATPQQLQQIKRQVQLHVHQEATVHGFAFWFDVTFPGSSHAAEHDERRSVADGTQSSADVALYRGVPPSDPSATAASRLAAAEAAVLPAVPKAASSCYTPIEQAAAAAAARAAASSETFAAKPPRAGSKEAVTLSTSPFAPPTHWQQLLLLLPQPMHAPSGMTLTVEAQLRQDASNPRFYQVSVDVLDAEVPDAQPHQALSRSKSICSDSTGTA</sequence>
<accession>A0A6P6S0R5</accession>
<dbReference type="SUPFAM" id="SSF53335">
    <property type="entry name" value="S-adenosyl-L-methionine-dependent methyltransferases"/>
    <property type="match status" value="1"/>
</dbReference>
<keyword evidence="2 4" id="KW-0808">Transferase</keyword>
<evidence type="ECO:0000313" key="8">
    <source>
        <dbReference type="RefSeq" id="XP_026193703.1"/>
    </source>
</evidence>
<dbReference type="OrthoDB" id="348556at2759"/>
<gene>
    <name evidence="8" type="primary">LOC34623862</name>
</gene>
<dbReference type="GO" id="GO:0032259">
    <property type="term" value="P:methylation"/>
    <property type="evidence" value="ECO:0007669"/>
    <property type="project" value="UniProtKB-KW"/>
</dbReference>
<dbReference type="PROSITE" id="PS51678">
    <property type="entry name" value="SAM_MT_PRMT"/>
    <property type="match status" value="1"/>
</dbReference>
<feature type="region of interest" description="Disordered" evidence="5">
    <location>
        <begin position="407"/>
        <end position="426"/>
    </location>
</feature>
<feature type="compositionally biased region" description="Polar residues" evidence="5">
    <location>
        <begin position="410"/>
        <end position="426"/>
    </location>
</feature>
<dbReference type="InterPro" id="IPR029063">
    <property type="entry name" value="SAM-dependent_MTases_sf"/>
</dbReference>
<dbReference type="GO" id="GO:0042054">
    <property type="term" value="F:histone methyltransferase activity"/>
    <property type="evidence" value="ECO:0007669"/>
    <property type="project" value="TreeGrafter"/>
</dbReference>
<dbReference type="PANTHER" id="PTHR11006">
    <property type="entry name" value="PROTEIN ARGININE N-METHYLTRANSFERASE"/>
    <property type="match status" value="1"/>
</dbReference>
<evidence type="ECO:0000256" key="4">
    <source>
        <dbReference type="PROSITE-ProRule" id="PRU01015"/>
    </source>
</evidence>
<feature type="domain" description="Protein arginine N-methyltransferase" evidence="6">
    <location>
        <begin position="145"/>
        <end position="251"/>
    </location>
</feature>
<dbReference type="AlphaFoldDB" id="A0A6P6S0R5"/>
<feature type="domain" description="Protein arginine N-methyltransferase" evidence="6">
    <location>
        <begin position="341"/>
        <end position="396"/>
    </location>
</feature>
<evidence type="ECO:0000256" key="3">
    <source>
        <dbReference type="ARBA" id="ARBA00022691"/>
    </source>
</evidence>
<dbReference type="PANTHER" id="PTHR11006:SF102">
    <property type="entry name" value="PROTEIN ARGININE N-METHYLTRANSFERASE 1"/>
    <property type="match status" value="1"/>
</dbReference>
<dbReference type="InterPro" id="IPR055135">
    <property type="entry name" value="PRMT_dom"/>
</dbReference>
<keyword evidence="7" id="KW-1185">Reference proteome</keyword>
<evidence type="ECO:0000256" key="2">
    <source>
        <dbReference type="ARBA" id="ARBA00022679"/>
    </source>
</evidence>
<evidence type="ECO:0000313" key="7">
    <source>
        <dbReference type="Proteomes" id="UP000515125"/>
    </source>
</evidence>
<dbReference type="Gene3D" id="2.70.160.11">
    <property type="entry name" value="Hnrnp arginine n-methyltransferase1"/>
    <property type="match status" value="1"/>
</dbReference>
<dbReference type="Proteomes" id="UP000515125">
    <property type="component" value="Unplaced"/>
</dbReference>
<dbReference type="GO" id="GO:0016274">
    <property type="term" value="F:protein-arginine N-methyltransferase activity"/>
    <property type="evidence" value="ECO:0007669"/>
    <property type="project" value="InterPro"/>
</dbReference>
<keyword evidence="1 4" id="KW-0489">Methyltransferase</keyword>
<dbReference type="InterPro" id="IPR025799">
    <property type="entry name" value="Arg_MeTrfase"/>
</dbReference>
<keyword evidence="3 4" id="KW-0949">S-adenosyl-L-methionine</keyword>
<evidence type="ECO:0000256" key="1">
    <source>
        <dbReference type="ARBA" id="ARBA00022603"/>
    </source>
</evidence>
<dbReference type="RefSeq" id="XP_026193703.1">
    <property type="nucleotide sequence ID" value="XM_026337918.1"/>
</dbReference>
<evidence type="ECO:0000256" key="5">
    <source>
        <dbReference type="SAM" id="MobiDB-lite"/>
    </source>
</evidence>
<name>A0A6P6S0R5_9EIME</name>
<evidence type="ECO:0000259" key="6">
    <source>
        <dbReference type="Pfam" id="PF22528"/>
    </source>
</evidence>
<reference evidence="8" key="1">
    <citation type="submission" date="2025-08" db="UniProtKB">
        <authorList>
            <consortium name="RefSeq"/>
        </authorList>
    </citation>
    <scope>IDENTIFICATION</scope>
</reference>
<dbReference type="Pfam" id="PF22528">
    <property type="entry name" value="PRMT_C"/>
    <property type="match status" value="2"/>
</dbReference>
<organism evidence="7 8">
    <name type="scientific">Cyclospora cayetanensis</name>
    <dbReference type="NCBI Taxonomy" id="88456"/>
    <lineage>
        <taxon>Eukaryota</taxon>
        <taxon>Sar</taxon>
        <taxon>Alveolata</taxon>
        <taxon>Apicomplexa</taxon>
        <taxon>Conoidasida</taxon>
        <taxon>Coccidia</taxon>
        <taxon>Eucoccidiorida</taxon>
        <taxon>Eimeriorina</taxon>
        <taxon>Eimeriidae</taxon>
        <taxon>Cyclospora</taxon>
    </lineage>
</organism>
<proteinExistence type="predicted"/>
<dbReference type="Gene3D" id="3.40.50.150">
    <property type="entry name" value="Vaccinia Virus protein VP39"/>
    <property type="match status" value="1"/>
</dbReference>
<dbReference type="GeneID" id="34623862"/>
<protein>
    <submittedName>
        <fullName evidence="8">Probable protein arginine N-methyltransferase 6.1</fullName>
    </submittedName>
</protein>